<dbReference type="GO" id="GO:0006152">
    <property type="term" value="P:purine nucleoside catabolic process"/>
    <property type="evidence" value="ECO:0007669"/>
    <property type="project" value="TreeGrafter"/>
</dbReference>
<dbReference type="PANTHER" id="PTHR12304">
    <property type="entry name" value="INOSINE-URIDINE PREFERRING NUCLEOSIDE HYDROLASE"/>
    <property type="match status" value="1"/>
</dbReference>
<name>A0A9D1JCP8_9FIRM</name>
<protein>
    <submittedName>
        <fullName evidence="4">Nucleoside hydrolase</fullName>
    </submittedName>
</protein>
<dbReference type="InterPro" id="IPR036452">
    <property type="entry name" value="Ribo_hydro-like"/>
</dbReference>
<dbReference type="PANTHER" id="PTHR12304:SF4">
    <property type="entry name" value="URIDINE NUCLEOSIDASE"/>
    <property type="match status" value="1"/>
</dbReference>
<evidence type="ECO:0000256" key="1">
    <source>
        <dbReference type="ARBA" id="ARBA00022801"/>
    </source>
</evidence>
<evidence type="ECO:0000256" key="2">
    <source>
        <dbReference type="ARBA" id="ARBA00023295"/>
    </source>
</evidence>
<comment type="caution">
    <text evidence="4">The sequence shown here is derived from an EMBL/GenBank/DDBJ whole genome shotgun (WGS) entry which is preliminary data.</text>
</comment>
<dbReference type="InterPro" id="IPR001910">
    <property type="entry name" value="Inosine/uridine_hydrolase_dom"/>
</dbReference>
<keyword evidence="1 4" id="KW-0378">Hydrolase</keyword>
<evidence type="ECO:0000313" key="4">
    <source>
        <dbReference type="EMBL" id="HIR87975.1"/>
    </source>
</evidence>
<keyword evidence="2" id="KW-0326">Glycosidase</keyword>
<dbReference type="SUPFAM" id="SSF53590">
    <property type="entry name" value="Nucleoside hydrolase"/>
    <property type="match status" value="1"/>
</dbReference>
<evidence type="ECO:0000313" key="5">
    <source>
        <dbReference type="Proteomes" id="UP000824201"/>
    </source>
</evidence>
<dbReference type="Gene3D" id="3.90.245.10">
    <property type="entry name" value="Ribonucleoside hydrolase-like"/>
    <property type="match status" value="1"/>
</dbReference>
<dbReference type="Pfam" id="PF01156">
    <property type="entry name" value="IU_nuc_hydro"/>
    <property type="match status" value="1"/>
</dbReference>
<reference evidence="4" key="2">
    <citation type="journal article" date="2021" name="PeerJ">
        <title>Extensive microbial diversity within the chicken gut microbiome revealed by metagenomics and culture.</title>
        <authorList>
            <person name="Gilroy R."/>
            <person name="Ravi A."/>
            <person name="Getino M."/>
            <person name="Pursley I."/>
            <person name="Horton D.L."/>
            <person name="Alikhan N.F."/>
            <person name="Baker D."/>
            <person name="Gharbi K."/>
            <person name="Hall N."/>
            <person name="Watson M."/>
            <person name="Adriaenssens E.M."/>
            <person name="Foster-Nyarko E."/>
            <person name="Jarju S."/>
            <person name="Secka A."/>
            <person name="Antonio M."/>
            <person name="Oren A."/>
            <person name="Chaudhuri R.R."/>
            <person name="La Ragione R."/>
            <person name="Hildebrand F."/>
            <person name="Pallen M.J."/>
        </authorList>
    </citation>
    <scope>NUCLEOTIDE SEQUENCE</scope>
    <source>
        <strain evidence="4">ChiW13-3771</strain>
    </source>
</reference>
<dbReference type="InterPro" id="IPR023186">
    <property type="entry name" value="IUNH"/>
</dbReference>
<proteinExistence type="predicted"/>
<dbReference type="GO" id="GO:0008477">
    <property type="term" value="F:purine nucleosidase activity"/>
    <property type="evidence" value="ECO:0007669"/>
    <property type="project" value="TreeGrafter"/>
</dbReference>
<dbReference type="EMBL" id="DVHN01000038">
    <property type="protein sequence ID" value="HIR87975.1"/>
    <property type="molecule type" value="Genomic_DNA"/>
</dbReference>
<gene>
    <name evidence="4" type="ORF">IAC96_03395</name>
</gene>
<accession>A0A9D1JCP8</accession>
<organism evidence="4 5">
    <name type="scientific">Candidatus Fimimorpha faecalis</name>
    <dbReference type="NCBI Taxonomy" id="2840824"/>
    <lineage>
        <taxon>Bacteria</taxon>
        <taxon>Bacillati</taxon>
        <taxon>Bacillota</taxon>
        <taxon>Clostridia</taxon>
        <taxon>Eubacteriales</taxon>
        <taxon>Candidatus Fimimorpha</taxon>
    </lineage>
</organism>
<dbReference type="GO" id="GO:0005829">
    <property type="term" value="C:cytosol"/>
    <property type="evidence" value="ECO:0007669"/>
    <property type="project" value="TreeGrafter"/>
</dbReference>
<dbReference type="AlphaFoldDB" id="A0A9D1JCP8"/>
<feature type="domain" description="Inosine/uridine-preferring nucleoside hydrolase" evidence="3">
    <location>
        <begin position="4"/>
        <end position="298"/>
    </location>
</feature>
<dbReference type="Proteomes" id="UP000824201">
    <property type="component" value="Unassembled WGS sequence"/>
</dbReference>
<evidence type="ECO:0000259" key="3">
    <source>
        <dbReference type="Pfam" id="PF01156"/>
    </source>
</evidence>
<reference evidence="4" key="1">
    <citation type="submission" date="2020-10" db="EMBL/GenBank/DDBJ databases">
        <authorList>
            <person name="Gilroy R."/>
        </authorList>
    </citation>
    <scope>NUCLEOTIDE SEQUENCE</scope>
    <source>
        <strain evidence="4">ChiW13-3771</strain>
    </source>
</reference>
<sequence length="320" mass="35782">MRKIIIDCDPGIDDALALMLALSSPELNILGITTVSGNVPAQVGADNALKVLKQMNRLDIPVYCGAEIPLKKDYVDARDTHGEDGLGETNYPKADGVSWKGGAVDFIIETLQKETGVSIIAIGPMTNLALALQKCPEAFQRLDEFISMGGNFRSYGNCSPVAEYNYWCDPDAANYVYQNLGTMIHMVGLDVTRKIVFTPTIAEFCQRIHPSNGTFVKQITHFYNEFHWNYERIIGCVINDPLAIAYFIDRELCSGISAYTMVVTDGVCIGQTVVDSMDFWKKEKNSYVLTKVNQIDFMKLFLKRVFQAKESDLDILFHKE</sequence>